<dbReference type="PROSITE" id="PS51257">
    <property type="entry name" value="PROKAR_LIPOPROTEIN"/>
    <property type="match status" value="1"/>
</dbReference>
<keyword evidence="1" id="KW-0732">Signal</keyword>
<sequence>MIKHLKAYLFLGALSLLVMSCFDNMETVYDGPTVIEFNEAVTRTPAVGRTFPIITANNSVTAGATFVQQLNLVGRQRSSDFSVKVAIDPVNTTITRANTYTLVNDGNVTIPANSSFGSLTLTVSRATSSTSPTGNLVLVIDSTNTDYKASANYKRLGYLIRQ</sequence>
<organism evidence="2 3">
    <name type="scientific">Spirosoma validum</name>
    <dbReference type="NCBI Taxonomy" id="2771355"/>
    <lineage>
        <taxon>Bacteria</taxon>
        <taxon>Pseudomonadati</taxon>
        <taxon>Bacteroidota</taxon>
        <taxon>Cytophagia</taxon>
        <taxon>Cytophagales</taxon>
        <taxon>Cytophagaceae</taxon>
        <taxon>Spirosoma</taxon>
    </lineage>
</organism>
<evidence type="ECO:0000256" key="1">
    <source>
        <dbReference type="SAM" id="SignalP"/>
    </source>
</evidence>
<gene>
    <name evidence="2" type="ORF">IC230_28585</name>
</gene>
<dbReference type="EMBL" id="JACXAA010000015">
    <property type="protein sequence ID" value="MBD2756870.1"/>
    <property type="molecule type" value="Genomic_DNA"/>
</dbReference>
<name>A0A927B7H2_9BACT</name>
<keyword evidence="3" id="KW-1185">Reference proteome</keyword>
<evidence type="ECO:0008006" key="4">
    <source>
        <dbReference type="Google" id="ProtNLM"/>
    </source>
</evidence>
<feature type="chain" id="PRO_5036804319" description="DUF4843 domain-containing protein" evidence="1">
    <location>
        <begin position="21"/>
        <end position="162"/>
    </location>
</feature>
<proteinExistence type="predicted"/>
<reference evidence="2" key="1">
    <citation type="submission" date="2020-09" db="EMBL/GenBank/DDBJ databases">
        <authorList>
            <person name="Kim M.K."/>
        </authorList>
    </citation>
    <scope>NUCLEOTIDE SEQUENCE</scope>
    <source>
        <strain evidence="2">BT704</strain>
    </source>
</reference>
<dbReference type="Proteomes" id="UP000653797">
    <property type="component" value="Unassembled WGS sequence"/>
</dbReference>
<feature type="signal peptide" evidence="1">
    <location>
        <begin position="1"/>
        <end position="20"/>
    </location>
</feature>
<accession>A0A927B7H2</accession>
<dbReference type="RefSeq" id="WP_191042497.1">
    <property type="nucleotide sequence ID" value="NZ_JACXAA010000015.1"/>
</dbReference>
<evidence type="ECO:0000313" key="2">
    <source>
        <dbReference type="EMBL" id="MBD2756870.1"/>
    </source>
</evidence>
<protein>
    <recommendedName>
        <fullName evidence="4">DUF4843 domain-containing protein</fullName>
    </recommendedName>
</protein>
<comment type="caution">
    <text evidence="2">The sequence shown here is derived from an EMBL/GenBank/DDBJ whole genome shotgun (WGS) entry which is preliminary data.</text>
</comment>
<evidence type="ECO:0000313" key="3">
    <source>
        <dbReference type="Proteomes" id="UP000653797"/>
    </source>
</evidence>
<dbReference type="AlphaFoldDB" id="A0A927B7H2"/>